<dbReference type="InterPro" id="IPR025641">
    <property type="entry name" value="DUF4340"/>
</dbReference>
<evidence type="ECO:0000259" key="1">
    <source>
        <dbReference type="Pfam" id="PF14238"/>
    </source>
</evidence>
<dbReference type="Pfam" id="PF14238">
    <property type="entry name" value="DUF4340"/>
    <property type="match status" value="1"/>
</dbReference>
<accession>A0A381ULD0</accession>
<gene>
    <name evidence="2" type="ORF">METZ01_LOCUS80447</name>
</gene>
<reference evidence="2" key="1">
    <citation type="submission" date="2018-05" db="EMBL/GenBank/DDBJ databases">
        <authorList>
            <person name="Lanie J.A."/>
            <person name="Ng W.-L."/>
            <person name="Kazmierczak K.M."/>
            <person name="Andrzejewski T.M."/>
            <person name="Davidsen T.M."/>
            <person name="Wayne K.J."/>
            <person name="Tettelin H."/>
            <person name="Glass J.I."/>
            <person name="Rusch D."/>
            <person name="Podicherti R."/>
            <person name="Tsui H.-C.T."/>
            <person name="Winkler M.E."/>
        </authorList>
    </citation>
    <scope>NUCLEOTIDE SEQUENCE</scope>
</reference>
<dbReference type="AlphaFoldDB" id="A0A381ULD0"/>
<protein>
    <recommendedName>
        <fullName evidence="1">DUF4340 domain-containing protein</fullName>
    </recommendedName>
</protein>
<evidence type="ECO:0000313" key="2">
    <source>
        <dbReference type="EMBL" id="SVA27593.1"/>
    </source>
</evidence>
<proteinExistence type="predicted"/>
<name>A0A381ULD0_9ZZZZ</name>
<dbReference type="EMBL" id="UINC01006448">
    <property type="protein sequence ID" value="SVA27593.1"/>
    <property type="molecule type" value="Genomic_DNA"/>
</dbReference>
<feature type="domain" description="DUF4340" evidence="1">
    <location>
        <begin position="59"/>
        <end position="227"/>
    </location>
</feature>
<feature type="non-terminal residue" evidence="2">
    <location>
        <position position="1"/>
    </location>
</feature>
<organism evidence="2">
    <name type="scientific">marine metagenome</name>
    <dbReference type="NCBI Taxonomy" id="408172"/>
    <lineage>
        <taxon>unclassified sequences</taxon>
        <taxon>metagenomes</taxon>
        <taxon>ecological metagenomes</taxon>
    </lineage>
</organism>
<sequence>VFWAISTLISSRGGQGHPGEANIAEALEDLDATTVETVEIQGPTHNLTLEKSAGVWTTDGYPADSSGLNLLWRALSEAQVERLASSNPENHTRMGLSPDSAWTLELTRTNGSTSTLLVGKSGPTFPSTFVRIPGQNDVVVISRDLRTPVTRTLSMWRDRTVIQTDTSAVAQVVIERDGSSYTVERGDSTWTLGGEPANRMAIMNLTQELNHFLASGFLEEIEPSEANPKRVTALDASGDTLATVLVTGNEAGLQARIPGNEVVFLVSDYQVRRIAPELVTLRPEADPGS</sequence>